<evidence type="ECO:0000259" key="1">
    <source>
        <dbReference type="PROSITE" id="PS50106"/>
    </source>
</evidence>
<evidence type="ECO:0000313" key="3">
    <source>
        <dbReference type="Proteomes" id="UP000694388"/>
    </source>
</evidence>
<dbReference type="SMART" id="SM00228">
    <property type="entry name" value="PDZ"/>
    <property type="match status" value="1"/>
</dbReference>
<dbReference type="PANTHER" id="PTHR19964:SF92">
    <property type="entry name" value="PATJ HOMOLOG"/>
    <property type="match status" value="1"/>
</dbReference>
<reference evidence="2" key="2">
    <citation type="submission" date="2025-09" db="UniProtKB">
        <authorList>
            <consortium name="Ensembl"/>
        </authorList>
    </citation>
    <scope>IDENTIFICATION</scope>
</reference>
<reference evidence="2" key="1">
    <citation type="submission" date="2025-08" db="UniProtKB">
        <authorList>
            <consortium name="Ensembl"/>
        </authorList>
    </citation>
    <scope>IDENTIFICATION</scope>
</reference>
<dbReference type="PANTHER" id="PTHR19964">
    <property type="entry name" value="MULTIPLE PDZ DOMAIN PROTEIN"/>
    <property type="match status" value="1"/>
</dbReference>
<dbReference type="Ensembl" id="ENSEBUT00000023220.1">
    <property type="protein sequence ID" value="ENSEBUP00000022644.1"/>
    <property type="gene ID" value="ENSEBUG00000013950.1"/>
</dbReference>
<dbReference type="SUPFAM" id="SSF50156">
    <property type="entry name" value="PDZ domain-like"/>
    <property type="match status" value="1"/>
</dbReference>
<dbReference type="CDD" id="cd06667">
    <property type="entry name" value="PDZ2_MUPP1-like"/>
    <property type="match status" value="1"/>
</dbReference>
<name>A0A8C4R0Q5_EPTBU</name>
<dbReference type="InterPro" id="IPR036034">
    <property type="entry name" value="PDZ_sf"/>
</dbReference>
<dbReference type="Pfam" id="PF00595">
    <property type="entry name" value="PDZ"/>
    <property type="match status" value="1"/>
</dbReference>
<dbReference type="Proteomes" id="UP000694388">
    <property type="component" value="Unplaced"/>
</dbReference>
<dbReference type="PROSITE" id="PS50106">
    <property type="entry name" value="PDZ"/>
    <property type="match status" value="1"/>
</dbReference>
<dbReference type="AlphaFoldDB" id="A0A8C4R0Q5"/>
<organism evidence="2 3">
    <name type="scientific">Eptatretus burgeri</name>
    <name type="common">Inshore hagfish</name>
    <dbReference type="NCBI Taxonomy" id="7764"/>
    <lineage>
        <taxon>Eukaryota</taxon>
        <taxon>Metazoa</taxon>
        <taxon>Chordata</taxon>
        <taxon>Craniata</taxon>
        <taxon>Vertebrata</taxon>
        <taxon>Cyclostomata</taxon>
        <taxon>Myxini</taxon>
        <taxon>Myxiniformes</taxon>
        <taxon>Myxinidae</taxon>
        <taxon>Eptatretinae</taxon>
        <taxon>Eptatretus</taxon>
    </lineage>
</organism>
<dbReference type="InterPro" id="IPR051342">
    <property type="entry name" value="PDZ_scaffold"/>
</dbReference>
<protein>
    <recommendedName>
        <fullName evidence="1">PDZ domain-containing protein</fullName>
    </recommendedName>
</protein>
<dbReference type="GeneTree" id="ENSGT00940000167964"/>
<evidence type="ECO:0000313" key="2">
    <source>
        <dbReference type="Ensembl" id="ENSEBUP00000022644.1"/>
    </source>
</evidence>
<feature type="domain" description="PDZ" evidence="1">
    <location>
        <begin position="80"/>
        <end position="160"/>
    </location>
</feature>
<keyword evidence="3" id="KW-1185">Reference proteome</keyword>
<accession>A0A8C4R0Q5</accession>
<dbReference type="InterPro" id="IPR001478">
    <property type="entry name" value="PDZ"/>
</dbReference>
<proteinExistence type="predicted"/>
<dbReference type="Gene3D" id="2.30.42.10">
    <property type="match status" value="1"/>
</dbReference>
<sequence>MNTCSYIEQFPKIRTRVTHLGTAKGNCPSSKDMLLLFENFFEGFIFEHKLTAFCPNTTWFLTFSLCYCLQIDASWEVIDAIDLENDGSGLGFGIVGGRDSGVMVKTILQTGAAARDGRLRSGDRILQIGETDVRGMSTEQVAEELRHCGAHVLLLVAHKEATETCVDTPDQVACDGEQILPPDAFLGYPISNAASFDESSFPGEWVENVDNEDELEKYEVNLVKDEHGLGITIAGYVGERNSGEENEGWVCMRVCVCFMM</sequence>